<dbReference type="AlphaFoldDB" id="A0A8H5LIM5"/>
<feature type="compositionally biased region" description="Polar residues" evidence="1">
    <location>
        <begin position="76"/>
        <end position="88"/>
    </location>
</feature>
<organism evidence="2 3">
    <name type="scientific">Collybiopsis confluens</name>
    <dbReference type="NCBI Taxonomy" id="2823264"/>
    <lineage>
        <taxon>Eukaryota</taxon>
        <taxon>Fungi</taxon>
        <taxon>Dikarya</taxon>
        <taxon>Basidiomycota</taxon>
        <taxon>Agaricomycotina</taxon>
        <taxon>Agaricomycetes</taxon>
        <taxon>Agaricomycetidae</taxon>
        <taxon>Agaricales</taxon>
        <taxon>Marasmiineae</taxon>
        <taxon>Omphalotaceae</taxon>
        <taxon>Collybiopsis</taxon>
    </lineage>
</organism>
<gene>
    <name evidence="2" type="ORF">D9757_014502</name>
</gene>
<reference evidence="2 3" key="1">
    <citation type="journal article" date="2020" name="ISME J.">
        <title>Uncovering the hidden diversity of litter-decomposition mechanisms in mushroom-forming fungi.</title>
        <authorList>
            <person name="Floudas D."/>
            <person name="Bentzer J."/>
            <person name="Ahren D."/>
            <person name="Johansson T."/>
            <person name="Persson P."/>
            <person name="Tunlid A."/>
        </authorList>
    </citation>
    <scope>NUCLEOTIDE SEQUENCE [LARGE SCALE GENOMIC DNA]</scope>
    <source>
        <strain evidence="2 3">CBS 406.79</strain>
    </source>
</reference>
<sequence>MTTGSHFLTSDLNTQLYAFRGISEPRSNSLPVGIKHYTAPGLAIDDHTLGVDGSPEESNSKKFNSLKVQDLPKISPQPSLEPQLQTPDNEPGKIPYVASSQATSDPNLARPGPTDSFTGSKLPPAVEGDSGLPPAVEGHLELSATAVQVQGAPSSLIVSNQGSFPVQATTTSTAATLDFTTNLPPRSRPYYAAATQLPQVDLISDVIGTQVSSNAQTVTWSCGWETILPTAFENNVNVLEAVSVLIYLILTQRLNIGCGGALVVS</sequence>
<evidence type="ECO:0000256" key="1">
    <source>
        <dbReference type="SAM" id="MobiDB-lite"/>
    </source>
</evidence>
<evidence type="ECO:0000313" key="2">
    <source>
        <dbReference type="EMBL" id="KAF5358895.1"/>
    </source>
</evidence>
<keyword evidence="3" id="KW-1185">Reference proteome</keyword>
<dbReference type="Proteomes" id="UP000518752">
    <property type="component" value="Unassembled WGS sequence"/>
</dbReference>
<evidence type="ECO:0000313" key="3">
    <source>
        <dbReference type="Proteomes" id="UP000518752"/>
    </source>
</evidence>
<feature type="region of interest" description="Disordered" evidence="1">
    <location>
        <begin position="72"/>
        <end position="136"/>
    </location>
</feature>
<comment type="caution">
    <text evidence="2">The sequence shown here is derived from an EMBL/GenBank/DDBJ whole genome shotgun (WGS) entry which is preliminary data.</text>
</comment>
<name>A0A8H5LIM5_9AGAR</name>
<accession>A0A8H5LIM5</accession>
<protein>
    <submittedName>
        <fullName evidence="2">Uncharacterized protein</fullName>
    </submittedName>
</protein>
<dbReference type="EMBL" id="JAACJN010000225">
    <property type="protein sequence ID" value="KAF5358895.1"/>
    <property type="molecule type" value="Genomic_DNA"/>
</dbReference>
<dbReference type="OrthoDB" id="10521516at2759"/>
<proteinExistence type="predicted"/>